<comment type="caution">
    <text evidence="2">The sequence shown here is derived from an EMBL/GenBank/DDBJ whole genome shotgun (WGS) entry which is preliminary data.</text>
</comment>
<evidence type="ECO:0000313" key="2">
    <source>
        <dbReference type="EMBL" id="KKM91044.1"/>
    </source>
</evidence>
<feature type="region of interest" description="Disordered" evidence="1">
    <location>
        <begin position="258"/>
        <end position="285"/>
    </location>
</feature>
<dbReference type="InterPro" id="IPR010183">
    <property type="entry name" value="Phage_lambda_Bet"/>
</dbReference>
<dbReference type="Pfam" id="PF03837">
    <property type="entry name" value="RecT"/>
    <property type="match status" value="1"/>
</dbReference>
<gene>
    <name evidence="2" type="ORF">LCGC14_1232510</name>
</gene>
<reference evidence="2" key="1">
    <citation type="journal article" date="2015" name="Nature">
        <title>Complex archaea that bridge the gap between prokaryotes and eukaryotes.</title>
        <authorList>
            <person name="Spang A."/>
            <person name="Saw J.H."/>
            <person name="Jorgensen S.L."/>
            <person name="Zaremba-Niedzwiedzka K."/>
            <person name="Martijn J."/>
            <person name="Lind A.E."/>
            <person name="van Eijk R."/>
            <person name="Schleper C."/>
            <person name="Guy L."/>
            <person name="Ettema T.J."/>
        </authorList>
    </citation>
    <scope>NUCLEOTIDE SEQUENCE</scope>
</reference>
<organism evidence="2">
    <name type="scientific">marine sediment metagenome</name>
    <dbReference type="NCBI Taxonomy" id="412755"/>
    <lineage>
        <taxon>unclassified sequences</taxon>
        <taxon>metagenomes</taxon>
        <taxon>ecological metagenomes</taxon>
    </lineage>
</organism>
<accession>A0A0F9L846</accession>
<name>A0A0F9L846_9ZZZZ</name>
<dbReference type="GO" id="GO:0003677">
    <property type="term" value="F:DNA binding"/>
    <property type="evidence" value="ECO:0007669"/>
    <property type="project" value="InterPro"/>
</dbReference>
<dbReference type="GO" id="GO:0006310">
    <property type="term" value="P:DNA recombination"/>
    <property type="evidence" value="ECO:0007669"/>
    <property type="project" value="InterPro"/>
</dbReference>
<proteinExistence type="predicted"/>
<dbReference type="EMBL" id="LAZR01006589">
    <property type="protein sequence ID" value="KKM91044.1"/>
    <property type="molecule type" value="Genomic_DNA"/>
</dbReference>
<dbReference type="NCBIfam" id="TIGR01913">
    <property type="entry name" value="bet_lambda"/>
    <property type="match status" value="1"/>
</dbReference>
<evidence type="ECO:0008006" key="3">
    <source>
        <dbReference type="Google" id="ProtNLM"/>
    </source>
</evidence>
<sequence length="285" mass="31990">MLAVSITKNDLRSIFDTYTDDQITLIKQTVCKNATTNELKLFLYKCQNAGLDPLSNQIYAIKRGTSITVQTSIDGLRAIADRTGRYSPGSDTKYAHGVSKELLSATAYVKKMTPDGKWHEISATAFFSEYAQEFNGKLTRFWNKMPSVMLSKCAEANALRRAFPVELSGLYSSEEMANGLNKDNLGAEFLTEEIVGTSPQDDVKIDTPIEEDPRLVDLYIDYLSQHYGQAIPTIKKWINDKPVKFWEAYHKWIINQKPSTEEVSSESDTKTQDLPSVDETVADSA</sequence>
<evidence type="ECO:0000256" key="1">
    <source>
        <dbReference type="SAM" id="MobiDB-lite"/>
    </source>
</evidence>
<dbReference type="AlphaFoldDB" id="A0A0F9L846"/>
<dbReference type="InterPro" id="IPR018330">
    <property type="entry name" value="RecT_fam"/>
</dbReference>
<protein>
    <recommendedName>
        <fullName evidence="3">Phage recombination protein Bet</fullName>
    </recommendedName>
</protein>